<dbReference type="PROSITE" id="PS51257">
    <property type="entry name" value="PROKAR_LIPOPROTEIN"/>
    <property type="match status" value="1"/>
</dbReference>
<dbReference type="PANTHER" id="PTHR37507:SF2">
    <property type="entry name" value="SPORULATION PROTEIN YDCC"/>
    <property type="match status" value="1"/>
</dbReference>
<sequence>MKKWIFCFLMIILFITGCRESTDEELYYKLHKKISSINSYTCIADITVVGNRSPSSYTVIHSFKAPDYYKLEVLEPENLKGKVTVYQNDKVIVKNPNIPDEYKFIHTSKENKYLFIGDFIKNILENEQLKISSNSNFLILDTIIPSKSIYFHSSRLYVDKQTLKPHKMEILDYNGKVRFSVIYREFKYNVN</sequence>
<dbReference type="PANTHER" id="PTHR37507">
    <property type="entry name" value="SPORULATION PROTEIN YDCC"/>
    <property type="match status" value="1"/>
</dbReference>
<dbReference type="AlphaFoldDB" id="A0A150FSD9"/>
<keyword evidence="4" id="KW-1185">Reference proteome</keyword>
<accession>A0A150FSD9</accession>
<dbReference type="RefSeq" id="WP_066071499.1">
    <property type="nucleotide sequence ID" value="NZ_FRBG01000004.1"/>
</dbReference>
<evidence type="ECO:0000313" key="1">
    <source>
        <dbReference type="EMBL" id="KXZ40516.1"/>
    </source>
</evidence>
<reference evidence="2 4" key="2">
    <citation type="submission" date="2016-11" db="EMBL/GenBank/DDBJ databases">
        <authorList>
            <person name="Varghese N."/>
            <person name="Submissions S."/>
        </authorList>
    </citation>
    <scope>NUCLEOTIDE SEQUENCE [LARGE SCALE GENOMIC DNA]</scope>
    <source>
        <strain evidence="2 4">DSM 7308</strain>
    </source>
</reference>
<evidence type="ECO:0000313" key="2">
    <source>
        <dbReference type="EMBL" id="SHK72254.1"/>
    </source>
</evidence>
<keyword evidence="1" id="KW-0449">Lipoprotein</keyword>
<reference evidence="1 3" key="1">
    <citation type="submission" date="2016-02" db="EMBL/GenBank/DDBJ databases">
        <title>Draft genome sequence for Clostridium paradoxum JW-YL-7.</title>
        <authorList>
            <person name="Utturkar S.M."/>
            <person name="Lancaster A."/>
            <person name="Poole F.L."/>
            <person name="Adams M.W."/>
            <person name="Brown S.D."/>
        </authorList>
    </citation>
    <scope>NUCLEOTIDE SEQUENCE [LARGE SCALE GENOMIC DNA]</scope>
    <source>
        <strain evidence="1 3">JW-YL-7</strain>
    </source>
</reference>
<evidence type="ECO:0000313" key="4">
    <source>
        <dbReference type="Proteomes" id="UP000323392"/>
    </source>
</evidence>
<dbReference type="EMBL" id="FRBG01000004">
    <property type="protein sequence ID" value="SHK72254.1"/>
    <property type="molecule type" value="Genomic_DNA"/>
</dbReference>
<dbReference type="NCBIfam" id="NF041286">
    <property type="entry name" value="lipo_GerS"/>
    <property type="match status" value="1"/>
</dbReference>
<evidence type="ECO:0000313" key="3">
    <source>
        <dbReference type="Proteomes" id="UP000092605"/>
    </source>
</evidence>
<dbReference type="PATRIC" id="fig|1121328.3.peg.1602"/>
<dbReference type="Proteomes" id="UP000092605">
    <property type="component" value="Unassembled WGS sequence"/>
</dbReference>
<dbReference type="Gene3D" id="2.50.20.10">
    <property type="entry name" value="Lipoprotein localisation LolA/LolB/LppX"/>
    <property type="match status" value="1"/>
</dbReference>
<organism evidence="1 3">
    <name type="scientific">Alkalithermobacter thermoalcaliphilus JW-YL-7 = DSM 7308</name>
    <dbReference type="NCBI Taxonomy" id="1121328"/>
    <lineage>
        <taxon>Bacteria</taxon>
        <taxon>Bacillati</taxon>
        <taxon>Bacillota</taxon>
        <taxon>Clostridia</taxon>
        <taxon>Peptostreptococcales</taxon>
        <taxon>Tepidibacteraceae</taxon>
        <taxon>Alkalithermobacter</taxon>
    </lineage>
</organism>
<dbReference type="STRING" id="1121328.JWYL7_1591"/>
<comment type="caution">
    <text evidence="1">The sequence shown here is derived from an EMBL/GenBank/DDBJ whole genome shotgun (WGS) entry which is preliminary data.</text>
</comment>
<dbReference type="Proteomes" id="UP000323392">
    <property type="component" value="Unassembled WGS sequence"/>
</dbReference>
<dbReference type="InterPro" id="IPR052944">
    <property type="entry name" value="Sporulation_related"/>
</dbReference>
<dbReference type="EMBL" id="LSFY01000001">
    <property type="protein sequence ID" value="KXZ40516.1"/>
    <property type="molecule type" value="Genomic_DNA"/>
</dbReference>
<protein>
    <submittedName>
        <fullName evidence="1 2">Lipoprotein</fullName>
    </submittedName>
</protein>
<gene>
    <name evidence="1" type="ORF">JWYL7_1591</name>
    <name evidence="2" type="ORF">SAMN05661008_00786</name>
</gene>
<name>A0A150FSD9_CLOPD</name>
<proteinExistence type="predicted"/>
<dbReference type="OrthoDB" id="2047841at2"/>